<evidence type="ECO:0000313" key="1">
    <source>
        <dbReference type="EMBL" id="EKR62978.1"/>
    </source>
</evidence>
<dbReference type="AlphaFoldDB" id="A0A828YXN0"/>
<dbReference type="RefSeq" id="WP_004500463.1">
    <property type="nucleotide sequence ID" value="NZ_AFLV02000065.1"/>
</dbReference>
<protein>
    <submittedName>
        <fullName evidence="1">Uncharacterized protein</fullName>
    </submittedName>
</protein>
<reference evidence="1 2" key="1">
    <citation type="submission" date="2012-10" db="EMBL/GenBank/DDBJ databases">
        <authorList>
            <person name="Harkins D.M."/>
            <person name="Durkin A.S."/>
            <person name="Brinkac L.M."/>
            <person name="Haft D.H."/>
            <person name="Selengut J.D."/>
            <person name="Sanka R."/>
            <person name="DePew J."/>
            <person name="Purushe J."/>
            <person name="Whelen A.C."/>
            <person name="Vinetz J.M."/>
            <person name="Sutton G.G."/>
            <person name="Nierman W.C."/>
            <person name="Fouts D.E."/>
        </authorList>
    </citation>
    <scope>NUCLEOTIDE SEQUENCE [LARGE SCALE GENOMIC DNA]</scope>
    <source>
        <strain evidence="1 2">2006001853</strain>
    </source>
</reference>
<sequence length="43" mass="5015">MIQLRGIRESLRFGADSMRTPFGLGLDLIILKEMIQMIEYTEK</sequence>
<name>A0A828YXN0_9LEPT</name>
<organism evidence="1 2">
    <name type="scientific">Leptospira weilii str. 2006001853</name>
    <dbReference type="NCBI Taxonomy" id="1001589"/>
    <lineage>
        <taxon>Bacteria</taxon>
        <taxon>Pseudomonadati</taxon>
        <taxon>Spirochaetota</taxon>
        <taxon>Spirochaetia</taxon>
        <taxon>Leptospirales</taxon>
        <taxon>Leptospiraceae</taxon>
        <taxon>Leptospira</taxon>
    </lineage>
</organism>
<gene>
    <name evidence="1" type="ORF">LEP1GSC036_2483</name>
</gene>
<dbReference type="Proteomes" id="UP000001338">
    <property type="component" value="Unassembled WGS sequence"/>
</dbReference>
<comment type="caution">
    <text evidence="1">The sequence shown here is derived from an EMBL/GenBank/DDBJ whole genome shotgun (WGS) entry which is preliminary data.</text>
</comment>
<accession>A0A828YXN0</accession>
<proteinExistence type="predicted"/>
<evidence type="ECO:0000313" key="2">
    <source>
        <dbReference type="Proteomes" id="UP000001338"/>
    </source>
</evidence>
<dbReference type="EMBL" id="AFLV02000065">
    <property type="protein sequence ID" value="EKR62978.1"/>
    <property type="molecule type" value="Genomic_DNA"/>
</dbReference>